<dbReference type="RefSeq" id="WP_354364900.1">
    <property type="nucleotide sequence ID" value="NZ_JBEPLO010000009.1"/>
</dbReference>
<comment type="caution">
    <text evidence="2">The sequence shown here is derived from an EMBL/GenBank/DDBJ whole genome shotgun (WGS) entry which is preliminary data.</text>
</comment>
<accession>A0ABV2FHB0</accession>
<dbReference type="InterPro" id="IPR003848">
    <property type="entry name" value="DUF218"/>
</dbReference>
<proteinExistence type="predicted"/>
<feature type="domain" description="DUF218" evidence="1">
    <location>
        <begin position="37"/>
        <end position="193"/>
    </location>
</feature>
<protein>
    <submittedName>
        <fullName evidence="2">Uncharacterized SAM-binding protein YcdF (DUF218 family)</fullName>
    </submittedName>
</protein>
<organism evidence="2 3">
    <name type="scientific">Streptococcus rupicaprae</name>
    <dbReference type="NCBI Taxonomy" id="759619"/>
    <lineage>
        <taxon>Bacteria</taxon>
        <taxon>Bacillati</taxon>
        <taxon>Bacillota</taxon>
        <taxon>Bacilli</taxon>
        <taxon>Lactobacillales</taxon>
        <taxon>Streptococcaceae</taxon>
        <taxon>Streptococcus</taxon>
    </lineage>
</organism>
<dbReference type="CDD" id="cd06259">
    <property type="entry name" value="YdcF-like"/>
    <property type="match status" value="1"/>
</dbReference>
<evidence type="ECO:0000313" key="3">
    <source>
        <dbReference type="Proteomes" id="UP001549122"/>
    </source>
</evidence>
<sequence>MEPIIPKTPEVPALSEEDITFLTEVTFGDKVPVQACDALFVFGGTHPGHWEKAIEAYQKGLVRKIILTGGVSPTGTPNPDWTHGKEPEADVIKEYLLAAGIPEEVIVLENRSTNTLENVLFAKEIVDFSQIKSLMFVCKSHVTGRQGRTLAKHLPEHLTYVPYTFDASYQGHVLSWETWMETDIGRSRIWGEYLRIIYYGKKGDILPLDLPTEKEEQ</sequence>
<name>A0ABV2FHB0_9STRE</name>
<dbReference type="PANTHER" id="PTHR30336">
    <property type="entry name" value="INNER MEMBRANE PROTEIN, PROBABLE PERMEASE"/>
    <property type="match status" value="1"/>
</dbReference>
<evidence type="ECO:0000259" key="1">
    <source>
        <dbReference type="Pfam" id="PF02698"/>
    </source>
</evidence>
<gene>
    <name evidence="2" type="ORF">ABID29_001056</name>
</gene>
<dbReference type="EMBL" id="JBEPLO010000009">
    <property type="protein sequence ID" value="MET3557944.1"/>
    <property type="molecule type" value="Genomic_DNA"/>
</dbReference>
<dbReference type="InterPro" id="IPR014729">
    <property type="entry name" value="Rossmann-like_a/b/a_fold"/>
</dbReference>
<dbReference type="Proteomes" id="UP001549122">
    <property type="component" value="Unassembled WGS sequence"/>
</dbReference>
<evidence type="ECO:0000313" key="2">
    <source>
        <dbReference type="EMBL" id="MET3557944.1"/>
    </source>
</evidence>
<dbReference type="Pfam" id="PF02698">
    <property type="entry name" value="DUF218"/>
    <property type="match status" value="1"/>
</dbReference>
<reference evidence="2 3" key="1">
    <citation type="submission" date="2024-06" db="EMBL/GenBank/DDBJ databases">
        <title>Genomic Encyclopedia of Type Strains, Phase IV (KMG-IV): sequencing the most valuable type-strain genomes for metagenomic binning, comparative biology and taxonomic classification.</title>
        <authorList>
            <person name="Goeker M."/>
        </authorList>
    </citation>
    <scope>NUCLEOTIDE SEQUENCE [LARGE SCALE GENOMIC DNA]</scope>
    <source>
        <strain evidence="2 3">DSM 28303</strain>
    </source>
</reference>
<dbReference type="Gene3D" id="3.40.50.620">
    <property type="entry name" value="HUPs"/>
    <property type="match status" value="1"/>
</dbReference>
<dbReference type="PANTHER" id="PTHR30336:SF4">
    <property type="entry name" value="ENVELOPE BIOGENESIS FACTOR ELYC"/>
    <property type="match status" value="1"/>
</dbReference>
<keyword evidence="3" id="KW-1185">Reference proteome</keyword>
<dbReference type="InterPro" id="IPR051599">
    <property type="entry name" value="Cell_Envelope_Assoc"/>
</dbReference>